<dbReference type="AlphaFoldDB" id="A0A0F9BZD9"/>
<reference evidence="4" key="1">
    <citation type="journal article" date="2015" name="Nature">
        <title>Complex archaea that bridge the gap between prokaryotes and eukaryotes.</title>
        <authorList>
            <person name="Spang A."/>
            <person name="Saw J.H."/>
            <person name="Jorgensen S.L."/>
            <person name="Zaremba-Niedzwiedzka K."/>
            <person name="Martijn J."/>
            <person name="Lind A.E."/>
            <person name="van Eijk R."/>
            <person name="Schleper C."/>
            <person name="Guy L."/>
            <person name="Ettema T.J."/>
        </authorList>
    </citation>
    <scope>NUCLEOTIDE SEQUENCE</scope>
</reference>
<feature type="non-terminal residue" evidence="4">
    <location>
        <position position="1"/>
    </location>
</feature>
<comment type="caution">
    <text evidence="4">The sequence shown here is derived from an EMBL/GenBank/DDBJ whole genome shotgun (WGS) entry which is preliminary data.</text>
</comment>
<dbReference type="Pfam" id="PF00406">
    <property type="entry name" value="ADK"/>
    <property type="match status" value="1"/>
</dbReference>
<evidence type="ECO:0000256" key="2">
    <source>
        <dbReference type="ARBA" id="ARBA00022741"/>
    </source>
</evidence>
<evidence type="ECO:0008006" key="5">
    <source>
        <dbReference type="Google" id="ProtNLM"/>
    </source>
</evidence>
<keyword evidence="3" id="KW-0418">Kinase</keyword>
<dbReference type="InterPro" id="IPR000850">
    <property type="entry name" value="Adenylat/UMP-CMP_kin"/>
</dbReference>
<protein>
    <recommendedName>
        <fullName evidence="5">Adenylate kinase active site lid domain-containing protein</fullName>
    </recommendedName>
</protein>
<dbReference type="PANTHER" id="PTHR23359">
    <property type="entry name" value="NUCLEOTIDE KINASE"/>
    <property type="match status" value="1"/>
</dbReference>
<dbReference type="EMBL" id="LAZR01049371">
    <property type="protein sequence ID" value="KKK89806.1"/>
    <property type="molecule type" value="Genomic_DNA"/>
</dbReference>
<evidence type="ECO:0000313" key="4">
    <source>
        <dbReference type="EMBL" id="KKK89806.1"/>
    </source>
</evidence>
<keyword evidence="1" id="KW-0808">Transferase</keyword>
<dbReference type="GO" id="GO:0019205">
    <property type="term" value="F:nucleobase-containing compound kinase activity"/>
    <property type="evidence" value="ECO:0007669"/>
    <property type="project" value="InterPro"/>
</dbReference>
<accession>A0A0F9BZD9</accession>
<name>A0A0F9BZD9_9ZZZZ</name>
<sequence>FDGYPRTAVQAKYLDSICKIGLVLDLLLDDDIAVERLLRRKEIEDRPDDTKEIIKQRLKVYHNNNELIVRYYTISPMADRYISLDSSGTIQETFDSVQQIIFARAKQE</sequence>
<dbReference type="GO" id="GO:0005524">
    <property type="term" value="F:ATP binding"/>
    <property type="evidence" value="ECO:0007669"/>
    <property type="project" value="InterPro"/>
</dbReference>
<proteinExistence type="predicted"/>
<gene>
    <name evidence="4" type="ORF">LCGC14_2729430</name>
</gene>
<dbReference type="InterPro" id="IPR027417">
    <property type="entry name" value="P-loop_NTPase"/>
</dbReference>
<evidence type="ECO:0000256" key="3">
    <source>
        <dbReference type="ARBA" id="ARBA00022777"/>
    </source>
</evidence>
<evidence type="ECO:0000256" key="1">
    <source>
        <dbReference type="ARBA" id="ARBA00022679"/>
    </source>
</evidence>
<dbReference type="Gene3D" id="3.40.50.300">
    <property type="entry name" value="P-loop containing nucleotide triphosphate hydrolases"/>
    <property type="match status" value="1"/>
</dbReference>
<organism evidence="4">
    <name type="scientific">marine sediment metagenome</name>
    <dbReference type="NCBI Taxonomy" id="412755"/>
    <lineage>
        <taxon>unclassified sequences</taxon>
        <taxon>metagenomes</taxon>
        <taxon>ecological metagenomes</taxon>
    </lineage>
</organism>
<keyword evidence="2" id="KW-0547">Nucleotide-binding</keyword>
<dbReference type="GO" id="GO:0006139">
    <property type="term" value="P:nucleobase-containing compound metabolic process"/>
    <property type="evidence" value="ECO:0007669"/>
    <property type="project" value="InterPro"/>
</dbReference>
<dbReference type="SUPFAM" id="SSF52540">
    <property type="entry name" value="P-loop containing nucleoside triphosphate hydrolases"/>
    <property type="match status" value="1"/>
</dbReference>